<feature type="compositionally biased region" description="Polar residues" evidence="1">
    <location>
        <begin position="1"/>
        <end position="23"/>
    </location>
</feature>
<gene>
    <name evidence="2" type="ORF">CRG98_027254</name>
</gene>
<name>A0A2I0J7X5_PUNGR</name>
<sequence length="109" mass="11853">MDTLVNNEVATDLQGQSSPTTLNPEGAPLPPIRESPTPEISQIGDKGVARAMPPLIRGRRWALSLLEFHGLLFILIGSFQVCTMAFRGREAVALISKVSIIARFVLLID</sequence>
<dbReference type="Proteomes" id="UP000233551">
    <property type="component" value="Unassembled WGS sequence"/>
</dbReference>
<dbReference type="AlphaFoldDB" id="A0A2I0J7X5"/>
<feature type="region of interest" description="Disordered" evidence="1">
    <location>
        <begin position="1"/>
        <end position="44"/>
    </location>
</feature>
<evidence type="ECO:0000313" key="2">
    <source>
        <dbReference type="EMBL" id="PKI52328.1"/>
    </source>
</evidence>
<dbReference type="EMBL" id="PGOL01001939">
    <property type="protein sequence ID" value="PKI52328.1"/>
    <property type="molecule type" value="Genomic_DNA"/>
</dbReference>
<keyword evidence="3" id="KW-1185">Reference proteome</keyword>
<evidence type="ECO:0000256" key="1">
    <source>
        <dbReference type="SAM" id="MobiDB-lite"/>
    </source>
</evidence>
<organism evidence="2 3">
    <name type="scientific">Punica granatum</name>
    <name type="common">Pomegranate</name>
    <dbReference type="NCBI Taxonomy" id="22663"/>
    <lineage>
        <taxon>Eukaryota</taxon>
        <taxon>Viridiplantae</taxon>
        <taxon>Streptophyta</taxon>
        <taxon>Embryophyta</taxon>
        <taxon>Tracheophyta</taxon>
        <taxon>Spermatophyta</taxon>
        <taxon>Magnoliopsida</taxon>
        <taxon>eudicotyledons</taxon>
        <taxon>Gunneridae</taxon>
        <taxon>Pentapetalae</taxon>
        <taxon>rosids</taxon>
        <taxon>malvids</taxon>
        <taxon>Myrtales</taxon>
        <taxon>Lythraceae</taxon>
        <taxon>Punica</taxon>
    </lineage>
</organism>
<reference evidence="2 3" key="1">
    <citation type="submission" date="2017-11" db="EMBL/GenBank/DDBJ databases">
        <title>De-novo sequencing of pomegranate (Punica granatum L.) genome.</title>
        <authorList>
            <person name="Akparov Z."/>
            <person name="Amiraslanov A."/>
            <person name="Hajiyeva S."/>
            <person name="Abbasov M."/>
            <person name="Kaur K."/>
            <person name="Hamwieh A."/>
            <person name="Solovyev V."/>
            <person name="Salamov A."/>
            <person name="Braich B."/>
            <person name="Kosarev P."/>
            <person name="Mahmoud A."/>
            <person name="Hajiyev E."/>
            <person name="Babayeva S."/>
            <person name="Izzatullayeva V."/>
            <person name="Mammadov A."/>
            <person name="Mammadov A."/>
            <person name="Sharifova S."/>
            <person name="Ojaghi J."/>
            <person name="Eynullazada K."/>
            <person name="Bayramov B."/>
            <person name="Abdulazimova A."/>
            <person name="Shahmuradov I."/>
        </authorList>
    </citation>
    <scope>NUCLEOTIDE SEQUENCE [LARGE SCALE GENOMIC DNA]</scope>
    <source>
        <strain evidence="3">cv. AG2017</strain>
        <tissue evidence="2">Leaf</tissue>
    </source>
</reference>
<proteinExistence type="predicted"/>
<protein>
    <submittedName>
        <fullName evidence="2">Uncharacterized protein</fullName>
    </submittedName>
</protein>
<evidence type="ECO:0000313" key="3">
    <source>
        <dbReference type="Proteomes" id="UP000233551"/>
    </source>
</evidence>
<comment type="caution">
    <text evidence="2">The sequence shown here is derived from an EMBL/GenBank/DDBJ whole genome shotgun (WGS) entry which is preliminary data.</text>
</comment>
<accession>A0A2I0J7X5</accession>